<accession>A0A381DJD7</accession>
<dbReference type="STRING" id="32024.GCA_000788295_01824"/>
<dbReference type="Proteomes" id="UP000254920">
    <property type="component" value="Unassembled WGS sequence"/>
</dbReference>
<evidence type="ECO:0000313" key="2">
    <source>
        <dbReference type="Proteomes" id="UP000254920"/>
    </source>
</evidence>
<dbReference type="AlphaFoldDB" id="A0A381DJD7"/>
<dbReference type="EMBL" id="UFVD01000001">
    <property type="protein sequence ID" value="SUX10720.1"/>
    <property type="molecule type" value="Genomic_DNA"/>
</dbReference>
<keyword evidence="2" id="KW-1185">Reference proteome</keyword>
<protein>
    <submittedName>
        <fullName evidence="1">Uncharacterized protein</fullName>
    </submittedName>
</protein>
<reference evidence="1 2" key="1">
    <citation type="submission" date="2018-06" db="EMBL/GenBank/DDBJ databases">
        <authorList>
            <consortium name="Pathogen Informatics"/>
            <person name="Doyle S."/>
        </authorList>
    </citation>
    <scope>NUCLEOTIDE SEQUENCE [LARGE SCALE GENOMIC DNA]</scope>
    <source>
        <strain evidence="1 2">NCTC12475</strain>
    </source>
</reference>
<gene>
    <name evidence="1" type="ORF">NCTC12475_00927</name>
</gene>
<proteinExistence type="predicted"/>
<sequence>MQHFDEYQKFLKANAKQNDLYYRKSAITKTEQQKFLEKLLSNNKHFSGKLEIADIACGGGGEFELLA</sequence>
<name>A0A381DJD7_9BACT</name>
<evidence type="ECO:0000313" key="1">
    <source>
        <dbReference type="EMBL" id="SUX10720.1"/>
    </source>
</evidence>
<organism evidence="1 2">
    <name type="scientific">Campylobacter sputorum subsp. sputorum</name>
    <dbReference type="NCBI Taxonomy" id="32024"/>
    <lineage>
        <taxon>Bacteria</taxon>
        <taxon>Pseudomonadati</taxon>
        <taxon>Campylobacterota</taxon>
        <taxon>Epsilonproteobacteria</taxon>
        <taxon>Campylobacterales</taxon>
        <taxon>Campylobacteraceae</taxon>
        <taxon>Campylobacter</taxon>
    </lineage>
</organism>
<dbReference type="RefSeq" id="WP_115616034.1">
    <property type="nucleotide sequence ID" value="NZ_UFVD01000001.1"/>
</dbReference>